<dbReference type="UniPathway" id="UPA00392"/>
<evidence type="ECO:0000256" key="17">
    <source>
        <dbReference type="HAMAP-Rule" id="MF_02089"/>
    </source>
</evidence>
<evidence type="ECO:0000313" key="19">
    <source>
        <dbReference type="Proteomes" id="UP000053577"/>
    </source>
</evidence>
<organism evidence="18 19">
    <name type="scientific">Dehalococcoides mccartyi</name>
    <dbReference type="NCBI Taxonomy" id="61435"/>
    <lineage>
        <taxon>Bacteria</taxon>
        <taxon>Bacillati</taxon>
        <taxon>Chloroflexota</taxon>
        <taxon>Dehalococcoidia</taxon>
        <taxon>Dehalococcoidales</taxon>
        <taxon>Dehalococcoidaceae</taxon>
        <taxon>Dehalococcoides</taxon>
    </lineage>
</organism>
<sequence length="182" mass="20936">MAPKLLLHGCCAHCTAYSFKYWQEQGFAVSVYWYNPNIHPFTEYQSRLEAMRKLSAEMGFELITEPSYQMAEYFKNVAANVDGRCRICFDMRLGQTAAYAAGHGYEYFSSSLFISPHQKHQDAVCSAEALATETGVRFAYADLRKRYSDSRHITKPLDLYRQQYCGCVYSEYERFGKPDSPA</sequence>
<evidence type="ECO:0000256" key="11">
    <source>
        <dbReference type="ARBA" id="ARBA00023004"/>
    </source>
</evidence>
<evidence type="ECO:0000256" key="4">
    <source>
        <dbReference type="ARBA" id="ARBA00012622"/>
    </source>
</evidence>
<evidence type="ECO:0000256" key="2">
    <source>
        <dbReference type="ARBA" id="ARBA00004691"/>
    </source>
</evidence>
<dbReference type="PANTHER" id="PTHR36701:SF1">
    <property type="entry name" value="EPOXYQUEUOSINE REDUCTASE QUEH"/>
    <property type="match status" value="1"/>
</dbReference>
<evidence type="ECO:0000256" key="16">
    <source>
        <dbReference type="ARBA" id="ARBA00047415"/>
    </source>
</evidence>
<dbReference type="RefSeq" id="WP_058292112.1">
    <property type="nucleotide sequence ID" value="NZ_JGYD01000010.1"/>
</dbReference>
<dbReference type="GO" id="GO:0051539">
    <property type="term" value="F:4 iron, 4 sulfur cluster binding"/>
    <property type="evidence" value="ECO:0007669"/>
    <property type="project" value="UniProtKB-UniRule"/>
</dbReference>
<protein>
    <recommendedName>
        <fullName evidence="5 17">Epoxyqueuosine reductase QueH</fullName>
        <ecNumber evidence="4 17">1.17.99.6</ecNumber>
    </recommendedName>
    <alternativeName>
        <fullName evidence="15 17">Queuosine biosynthesis protein QueH</fullName>
    </alternativeName>
</protein>
<keyword evidence="8 17" id="KW-0479">Metal-binding</keyword>
<evidence type="ECO:0000256" key="3">
    <source>
        <dbReference type="ARBA" id="ARBA00008207"/>
    </source>
</evidence>
<dbReference type="Pfam" id="PF02677">
    <property type="entry name" value="QueH"/>
    <property type="match status" value="1"/>
</dbReference>
<keyword evidence="11 17" id="KW-0408">Iron</keyword>
<evidence type="ECO:0000256" key="7">
    <source>
        <dbReference type="ARBA" id="ARBA00022694"/>
    </source>
</evidence>
<evidence type="ECO:0000256" key="15">
    <source>
        <dbReference type="ARBA" id="ARBA00031446"/>
    </source>
</evidence>
<evidence type="ECO:0000256" key="8">
    <source>
        <dbReference type="ARBA" id="ARBA00022723"/>
    </source>
</evidence>
<evidence type="ECO:0000256" key="9">
    <source>
        <dbReference type="ARBA" id="ARBA00022785"/>
    </source>
</evidence>
<dbReference type="GO" id="GO:0046872">
    <property type="term" value="F:metal ion binding"/>
    <property type="evidence" value="ECO:0007669"/>
    <property type="project" value="UniProtKB-KW"/>
</dbReference>
<dbReference type="GO" id="GO:0008616">
    <property type="term" value="P:tRNA queuosine(34) biosynthetic process"/>
    <property type="evidence" value="ECO:0007669"/>
    <property type="project" value="UniProtKB-UniRule"/>
</dbReference>
<keyword evidence="6 17" id="KW-0004">4Fe-4S</keyword>
<reference evidence="18 19" key="1">
    <citation type="journal article" date="2015" name="Sci. Rep.">
        <title>A comparative genomics and reductive dehalogenase gene transcription study of two chloroethene-respiring bacteria, Dehalococcoides mccartyi strains MB and 11a.</title>
        <authorList>
            <person name="Low A."/>
            <person name="Shen Z."/>
            <person name="Cheng D."/>
            <person name="Rogers M.J."/>
            <person name="Lee P.K."/>
            <person name="He J."/>
        </authorList>
    </citation>
    <scope>NUCLEOTIDE SEQUENCE [LARGE SCALE GENOMIC DNA]</scope>
    <source>
        <strain evidence="18 19">MB</strain>
    </source>
</reference>
<comment type="pathway">
    <text evidence="2 17">tRNA modification; tRNA-queuosine biosynthesis.</text>
</comment>
<evidence type="ECO:0000256" key="1">
    <source>
        <dbReference type="ARBA" id="ARBA00002268"/>
    </source>
</evidence>
<name>A0A0V8M495_9CHLR</name>
<feature type="disulfide bond" description="Redox-active" evidence="17">
    <location>
        <begin position="165"/>
        <end position="167"/>
    </location>
</feature>
<comment type="catalytic activity">
    <reaction evidence="16 17">
        <text>epoxyqueuosine(34) in tRNA + AH2 = queuosine(34) in tRNA + A + H2O</text>
        <dbReference type="Rhea" id="RHEA:32159"/>
        <dbReference type="Rhea" id="RHEA-COMP:18571"/>
        <dbReference type="Rhea" id="RHEA-COMP:18582"/>
        <dbReference type="ChEBI" id="CHEBI:13193"/>
        <dbReference type="ChEBI" id="CHEBI:15377"/>
        <dbReference type="ChEBI" id="CHEBI:17499"/>
        <dbReference type="ChEBI" id="CHEBI:194431"/>
        <dbReference type="ChEBI" id="CHEBI:194443"/>
        <dbReference type="EC" id="1.17.99.6"/>
    </reaction>
</comment>
<feature type="binding site" evidence="17">
    <location>
        <position position="85"/>
    </location>
    <ligand>
        <name>[4Fe-4S] cluster</name>
        <dbReference type="ChEBI" id="CHEBI:49883"/>
    </ligand>
</feature>
<evidence type="ECO:0000256" key="14">
    <source>
        <dbReference type="ARBA" id="ARBA00023284"/>
    </source>
</evidence>
<proteinExistence type="inferred from homology"/>
<evidence type="ECO:0000256" key="10">
    <source>
        <dbReference type="ARBA" id="ARBA00023002"/>
    </source>
</evidence>
<evidence type="ECO:0000256" key="13">
    <source>
        <dbReference type="ARBA" id="ARBA00023157"/>
    </source>
</evidence>
<dbReference type="EMBL" id="JGYD01000010">
    <property type="protein sequence ID" value="KSV18590.1"/>
    <property type="molecule type" value="Genomic_DNA"/>
</dbReference>
<feature type="binding site" evidence="17">
    <location>
        <position position="11"/>
    </location>
    <ligand>
        <name>[4Fe-4S] cluster</name>
        <dbReference type="ChEBI" id="CHEBI:49883"/>
    </ligand>
</feature>
<gene>
    <name evidence="17" type="primary">queH</name>
    <name evidence="18" type="ORF">DA01_01040</name>
</gene>
<comment type="similarity">
    <text evidence="3 17">Belongs to the QueH family.</text>
</comment>
<accession>A0A0V8M495</accession>
<dbReference type="InterPro" id="IPR003828">
    <property type="entry name" value="QueH"/>
</dbReference>
<dbReference type="PANTHER" id="PTHR36701">
    <property type="entry name" value="EPOXYQUEUOSINE REDUCTASE QUEH"/>
    <property type="match status" value="1"/>
</dbReference>
<evidence type="ECO:0000256" key="5">
    <source>
        <dbReference type="ARBA" id="ARBA00016895"/>
    </source>
</evidence>
<keyword evidence="9 17" id="KW-0671">Queuosine biosynthesis</keyword>
<dbReference type="GO" id="GO:0052693">
    <property type="term" value="F:epoxyqueuosine reductase activity"/>
    <property type="evidence" value="ECO:0007669"/>
    <property type="project" value="UniProtKB-UniRule"/>
</dbReference>
<evidence type="ECO:0000313" key="18">
    <source>
        <dbReference type="EMBL" id="KSV18590.1"/>
    </source>
</evidence>
<evidence type="ECO:0000256" key="12">
    <source>
        <dbReference type="ARBA" id="ARBA00023014"/>
    </source>
</evidence>
<dbReference type="HAMAP" id="MF_02089">
    <property type="entry name" value="QueH"/>
    <property type="match status" value="1"/>
</dbReference>
<keyword evidence="7 17" id="KW-0819">tRNA processing</keyword>
<dbReference type="AlphaFoldDB" id="A0A0V8M495"/>
<dbReference type="Proteomes" id="UP000053577">
    <property type="component" value="Unassembled WGS sequence"/>
</dbReference>
<keyword evidence="12 17" id="KW-0411">Iron-sulfur</keyword>
<comment type="caution">
    <text evidence="18">The sequence shown here is derived from an EMBL/GenBank/DDBJ whole genome shotgun (WGS) entry which is preliminary data.</text>
</comment>
<keyword evidence="14 17" id="KW-0676">Redox-active center</keyword>
<feature type="binding site" evidence="17">
    <location>
        <position position="10"/>
    </location>
    <ligand>
        <name>[4Fe-4S] cluster</name>
        <dbReference type="ChEBI" id="CHEBI:49883"/>
    </ligand>
</feature>
<keyword evidence="10 17" id="KW-0560">Oxidoreductase</keyword>
<evidence type="ECO:0000256" key="6">
    <source>
        <dbReference type="ARBA" id="ARBA00022485"/>
    </source>
</evidence>
<keyword evidence="13 17" id="KW-1015">Disulfide bond</keyword>
<feature type="binding site" evidence="17">
    <location>
        <position position="88"/>
    </location>
    <ligand>
        <name>[4Fe-4S] cluster</name>
        <dbReference type="ChEBI" id="CHEBI:49883"/>
    </ligand>
</feature>
<dbReference type="PATRIC" id="fig|61435.5.peg.214"/>
<dbReference type="EC" id="1.17.99.6" evidence="4 17"/>
<dbReference type="OrthoDB" id="9801033at2"/>
<comment type="function">
    <text evidence="1 17">Catalyzes the conversion of epoxyqueuosine (oQ) to queuosine (Q), which is a hypermodified base found in the wobble positions of tRNA(Asp), tRNA(Asn), tRNA(His) and tRNA(Tyr).</text>
</comment>